<reference evidence="1 2" key="1">
    <citation type="submission" date="2019-06" db="EMBL/GenBank/DDBJ databases">
        <title>Draft genome of Aliikangiella marina GYP-15.</title>
        <authorList>
            <person name="Wang G."/>
        </authorList>
    </citation>
    <scope>NUCLEOTIDE SEQUENCE [LARGE SCALE GENOMIC DNA]</scope>
    <source>
        <strain evidence="1 2">GYP-15</strain>
    </source>
</reference>
<organism evidence="1 2">
    <name type="scientific">Aliikangiella marina</name>
    <dbReference type="NCBI Taxonomy" id="1712262"/>
    <lineage>
        <taxon>Bacteria</taxon>
        <taxon>Pseudomonadati</taxon>
        <taxon>Pseudomonadota</taxon>
        <taxon>Gammaproteobacteria</taxon>
        <taxon>Oceanospirillales</taxon>
        <taxon>Pleioneaceae</taxon>
        <taxon>Aliikangiella</taxon>
    </lineage>
</organism>
<dbReference type="InterPro" id="IPR008969">
    <property type="entry name" value="CarboxyPept-like_regulatory"/>
</dbReference>
<dbReference type="RefSeq" id="WP_142941075.1">
    <property type="nucleotide sequence ID" value="NZ_VIKR01000001.1"/>
</dbReference>
<gene>
    <name evidence="1" type="ORF">FLL45_06050</name>
</gene>
<keyword evidence="1" id="KW-0645">Protease</keyword>
<dbReference type="Gene3D" id="2.60.40.1120">
    <property type="entry name" value="Carboxypeptidase-like, regulatory domain"/>
    <property type="match status" value="1"/>
</dbReference>
<proteinExistence type="predicted"/>
<dbReference type="EMBL" id="VIKR01000001">
    <property type="protein sequence ID" value="TQV77503.1"/>
    <property type="molecule type" value="Genomic_DNA"/>
</dbReference>
<dbReference type="SUPFAM" id="SSF49464">
    <property type="entry name" value="Carboxypeptidase regulatory domain-like"/>
    <property type="match status" value="1"/>
</dbReference>
<evidence type="ECO:0000313" key="1">
    <source>
        <dbReference type="EMBL" id="TQV77503.1"/>
    </source>
</evidence>
<dbReference type="Proteomes" id="UP000317839">
    <property type="component" value="Unassembled WGS sequence"/>
</dbReference>
<keyword evidence="2" id="KW-1185">Reference proteome</keyword>
<comment type="caution">
    <text evidence="1">The sequence shown here is derived from an EMBL/GenBank/DDBJ whole genome shotgun (WGS) entry which is preliminary data.</text>
</comment>
<evidence type="ECO:0000313" key="2">
    <source>
        <dbReference type="Proteomes" id="UP000317839"/>
    </source>
</evidence>
<keyword evidence="1" id="KW-0121">Carboxypeptidase</keyword>
<accession>A0A545TJV0</accession>
<dbReference type="GO" id="GO:0004180">
    <property type="term" value="F:carboxypeptidase activity"/>
    <property type="evidence" value="ECO:0007669"/>
    <property type="project" value="UniProtKB-KW"/>
</dbReference>
<dbReference type="Pfam" id="PF13620">
    <property type="entry name" value="CarboxypepD_reg"/>
    <property type="match status" value="1"/>
</dbReference>
<dbReference type="PROSITE" id="PS51257">
    <property type="entry name" value="PROKAR_LIPOPROTEIN"/>
    <property type="match status" value="1"/>
</dbReference>
<dbReference type="AlphaFoldDB" id="A0A545TJV0"/>
<protein>
    <submittedName>
        <fullName evidence="1">Carboxypeptidase regulatory-like domain-containing protein</fullName>
    </submittedName>
</protein>
<dbReference type="OrthoDB" id="9812926at2"/>
<name>A0A545TJV0_9GAMM</name>
<keyword evidence="1" id="KW-0378">Hydrolase</keyword>
<sequence>MKIPFIPSILFSVLLIFSIGCKDTTFEITNEGSSNSGATQIADITGKVTDDMGNPLAGVQIVTLPFNREIVVNDIGRKIISDTVTDSQGDYLIPDLPQGTYKLLFLASGFIKVSLTIGSVDFVPENLVDGVIVKGAVLPNYPLQNDGDIPEVALFDPEDKKRMTELLTSHGIRYNSIVGKVSQLDAANHNLLIVGLDATVFDQIEELIDNVNILDRFLEDGGSIYFGQINDFSFEATPVPFLTGDQQFALHTEDAPFNDFTSGSIVDQSHPLVTDVTFENWQYIEAGQQAVKESVVFDAALKSSIENSPNWNIIVTAPAEDFTSGAGTVLAGSDVIIAEYTDPRSGSKIVLNQAAFYQATFGDTTDVNGTKLSNNVINYIKQLNMP</sequence>